<dbReference type="PANTHER" id="PTHR33490">
    <property type="entry name" value="BLR5614 PROTEIN-RELATED"/>
    <property type="match status" value="1"/>
</dbReference>
<evidence type="ECO:0000313" key="5">
    <source>
        <dbReference type="Proteomes" id="UP000075260"/>
    </source>
</evidence>
<evidence type="ECO:0000259" key="3">
    <source>
        <dbReference type="PROSITE" id="PS51278"/>
    </source>
</evidence>
<dbReference type="AlphaFoldDB" id="A0A150Q9H4"/>
<evidence type="ECO:0000256" key="1">
    <source>
        <dbReference type="ARBA" id="ARBA00022962"/>
    </source>
</evidence>
<evidence type="ECO:0000313" key="4">
    <source>
        <dbReference type="EMBL" id="KYF64611.1"/>
    </source>
</evidence>
<dbReference type="Pfam" id="PF08379">
    <property type="entry name" value="Bact_transglu_N"/>
    <property type="match status" value="1"/>
</dbReference>
<keyword evidence="1" id="KW-0315">Glutamine amidotransferase</keyword>
<proteinExistence type="predicted"/>
<dbReference type="Proteomes" id="UP000075260">
    <property type="component" value="Unassembled WGS sequence"/>
</dbReference>
<evidence type="ECO:0000256" key="2">
    <source>
        <dbReference type="SAM" id="MobiDB-lite"/>
    </source>
</evidence>
<dbReference type="InterPro" id="IPR017932">
    <property type="entry name" value="GATase_2_dom"/>
</dbReference>
<dbReference type="SMART" id="SM00460">
    <property type="entry name" value="TGc"/>
    <property type="match status" value="1"/>
</dbReference>
<dbReference type="InterPro" id="IPR002931">
    <property type="entry name" value="Transglutaminase-like"/>
</dbReference>
<dbReference type="PANTHER" id="PTHR33490:SF6">
    <property type="entry name" value="SLL1049 PROTEIN"/>
    <property type="match status" value="1"/>
</dbReference>
<comment type="caution">
    <text evidence="4">The sequence shown here is derived from an EMBL/GenBank/DDBJ whole genome shotgun (WGS) entry which is preliminary data.</text>
</comment>
<sequence>MPNLLAMSFEGELAPCFDLTCLRPGGRLPDGWGIGYYPGGEPSATVLKEPAPPQGSIRSELVKAWEHLESSLLVLHIRTATWGSINDANTQPFSRSWGGRDWLFAHSGSLVDRIEVDPKSLFQPVGSTDTELILCELLRWMASEDLRSIGDIDPRVLRDWFDEMNEHGPLTSVLSDGRDLVVYADRDREGDAFLWEVLPPYERLAFGDDDLEVDLTKRGVKSRKGVIVSSEELKVHAGAQPATWTRVSPGHLVVLRQGALRATASPSTDRRRSSPSTPPTSSRPVRRPTHASIRRFQVVHRTAYRYATAVERSTHLLRLTPAHDRLQTVLHNEIDISVEGKQREYDDVFGNRARRVLLETPFKELVIESRSQVELLDTDPLSFRPLRARSTIPLVWMPWQRQVLQPFLLPPELAESELAELSEYAMTFVERNDYDLLDTLLDLNASIFQEYEYKQGATNLSTTAFDVYANRRGVCQDFTNLFICLTRLLGVPSRYVCGYIYTGPKHENQRQSEASHAWVQVYLPEIGWKGFDPTNGILTQTDHIRVAVGRNYVDATPTSGTIFVGGGAERLEVDVRVEPID</sequence>
<dbReference type="Gene3D" id="3.10.620.30">
    <property type="match status" value="1"/>
</dbReference>
<feature type="domain" description="Glutamine amidotransferase type-2" evidence="3">
    <location>
        <begin position="1"/>
        <end position="258"/>
    </location>
</feature>
<organism evidence="4 5">
    <name type="scientific">Sorangium cellulosum</name>
    <name type="common">Polyangium cellulosum</name>
    <dbReference type="NCBI Taxonomy" id="56"/>
    <lineage>
        <taxon>Bacteria</taxon>
        <taxon>Pseudomonadati</taxon>
        <taxon>Myxococcota</taxon>
        <taxon>Polyangia</taxon>
        <taxon>Polyangiales</taxon>
        <taxon>Polyangiaceae</taxon>
        <taxon>Sorangium</taxon>
    </lineage>
</organism>
<name>A0A150Q9H4_SORCE</name>
<dbReference type="SUPFAM" id="SSF56235">
    <property type="entry name" value="N-terminal nucleophile aminohydrolases (Ntn hydrolases)"/>
    <property type="match status" value="1"/>
</dbReference>
<dbReference type="InterPro" id="IPR026869">
    <property type="entry name" value="EgtC-like"/>
</dbReference>
<dbReference type="RefSeq" id="WP_061611582.1">
    <property type="nucleotide sequence ID" value="NZ_JEMA01000904.1"/>
</dbReference>
<feature type="region of interest" description="Disordered" evidence="2">
    <location>
        <begin position="262"/>
        <end position="290"/>
    </location>
</feature>
<dbReference type="InterPro" id="IPR013589">
    <property type="entry name" value="Bac_transglu_N"/>
</dbReference>
<protein>
    <recommendedName>
        <fullName evidence="3">Glutamine amidotransferase type-2 domain-containing protein</fullName>
    </recommendedName>
</protein>
<dbReference type="PROSITE" id="PS51278">
    <property type="entry name" value="GATASE_TYPE_2"/>
    <property type="match status" value="1"/>
</dbReference>
<dbReference type="OrthoDB" id="9804872at2"/>
<dbReference type="Pfam" id="PF13230">
    <property type="entry name" value="GATase_4"/>
    <property type="match status" value="1"/>
</dbReference>
<dbReference type="InterPro" id="IPR038765">
    <property type="entry name" value="Papain-like_cys_pep_sf"/>
</dbReference>
<reference evidence="4 5" key="1">
    <citation type="submission" date="2014-02" db="EMBL/GenBank/DDBJ databases">
        <title>The small core and large imbalanced accessory genome model reveals a collaborative survival strategy of Sorangium cellulosum strains in nature.</title>
        <authorList>
            <person name="Han K."/>
            <person name="Peng R."/>
            <person name="Blom J."/>
            <person name="Li Y.-Z."/>
        </authorList>
    </citation>
    <scope>NUCLEOTIDE SEQUENCE [LARGE SCALE GENOMIC DNA]</scope>
    <source>
        <strain evidence="4 5">So0008-312</strain>
    </source>
</reference>
<dbReference type="EMBL" id="JEMA01000904">
    <property type="protein sequence ID" value="KYF64611.1"/>
    <property type="molecule type" value="Genomic_DNA"/>
</dbReference>
<dbReference type="InterPro" id="IPR029055">
    <property type="entry name" value="Ntn_hydrolases_N"/>
</dbReference>
<dbReference type="Pfam" id="PF01841">
    <property type="entry name" value="Transglut_core"/>
    <property type="match status" value="1"/>
</dbReference>
<dbReference type="CDD" id="cd01908">
    <property type="entry name" value="YafJ"/>
    <property type="match status" value="1"/>
</dbReference>
<dbReference type="SUPFAM" id="SSF54001">
    <property type="entry name" value="Cysteine proteinases"/>
    <property type="match status" value="1"/>
</dbReference>
<gene>
    <name evidence="4" type="ORF">BE15_38735</name>
</gene>
<dbReference type="Gene3D" id="3.60.20.10">
    <property type="entry name" value="Glutamine Phosphoribosylpyrophosphate, subunit 1, domain 1"/>
    <property type="match status" value="1"/>
</dbReference>
<accession>A0A150Q9H4</accession>